<keyword evidence="3" id="KW-0456">Lyase</keyword>
<dbReference type="GO" id="GO:0008701">
    <property type="term" value="F:4-hydroxy-2-oxovalerate aldolase activity"/>
    <property type="evidence" value="ECO:0007669"/>
    <property type="project" value="UniProtKB-EC"/>
</dbReference>
<dbReference type="Proteomes" id="UP000271464">
    <property type="component" value="Unassembled WGS sequence"/>
</dbReference>
<dbReference type="Pfam" id="PF07836">
    <property type="entry name" value="DmpG_comm"/>
    <property type="match status" value="1"/>
</dbReference>
<dbReference type="InterPro" id="IPR012425">
    <property type="entry name" value="DmpG_comm"/>
</dbReference>
<dbReference type="Gene3D" id="1.10.8.60">
    <property type="match status" value="1"/>
</dbReference>
<gene>
    <name evidence="3" type="ORF">LAUMK4_04017</name>
</gene>
<comment type="caution">
    <text evidence="3">The sequence shown here is derived from an EMBL/GenBank/DDBJ whole genome shotgun (WGS) entry which is preliminary data.</text>
</comment>
<dbReference type="InterPro" id="IPR050491">
    <property type="entry name" value="AmpC-like"/>
</dbReference>
<keyword evidence="4" id="KW-1185">Reference proteome</keyword>
<dbReference type="SUPFAM" id="SSF56601">
    <property type="entry name" value="beta-lactamase/transpeptidase-like"/>
    <property type="match status" value="1"/>
</dbReference>
<feature type="domain" description="Beta-lactamase-related" evidence="1">
    <location>
        <begin position="150"/>
        <end position="473"/>
    </location>
</feature>
<dbReference type="Pfam" id="PF00144">
    <property type="entry name" value="Beta-lactamase"/>
    <property type="match status" value="1"/>
</dbReference>
<organism evidence="3 4">
    <name type="scientific">Mycobacterium persicum</name>
    <dbReference type="NCBI Taxonomy" id="1487726"/>
    <lineage>
        <taxon>Bacteria</taxon>
        <taxon>Bacillati</taxon>
        <taxon>Actinomycetota</taxon>
        <taxon>Actinomycetes</taxon>
        <taxon>Mycobacteriales</taxon>
        <taxon>Mycobacteriaceae</taxon>
        <taxon>Mycobacterium</taxon>
    </lineage>
</organism>
<dbReference type="EMBL" id="UPHM01000111">
    <property type="protein sequence ID" value="VAZ97946.1"/>
    <property type="molecule type" value="Genomic_DNA"/>
</dbReference>
<dbReference type="EC" id="4.1.3.39" evidence="3"/>
<reference evidence="3 4" key="1">
    <citation type="submission" date="2018-09" db="EMBL/GenBank/DDBJ databases">
        <authorList>
            <person name="Tagini F."/>
        </authorList>
    </citation>
    <scope>NUCLEOTIDE SEQUENCE [LARGE SCALE GENOMIC DNA]</scope>
    <source>
        <strain evidence="3 4">MK4</strain>
    </source>
</reference>
<dbReference type="PANTHER" id="PTHR46825">
    <property type="entry name" value="D-ALANYL-D-ALANINE-CARBOXYPEPTIDASE/ENDOPEPTIDASE AMPH"/>
    <property type="match status" value="1"/>
</dbReference>
<dbReference type="InterPro" id="IPR012338">
    <property type="entry name" value="Beta-lactam/transpept-like"/>
</dbReference>
<dbReference type="SUPFAM" id="SSF89000">
    <property type="entry name" value="post-HMGL domain-like"/>
    <property type="match status" value="1"/>
</dbReference>
<evidence type="ECO:0000313" key="4">
    <source>
        <dbReference type="Proteomes" id="UP000271464"/>
    </source>
</evidence>
<dbReference type="Gene3D" id="3.40.710.10">
    <property type="entry name" value="DD-peptidase/beta-lactamase superfamily"/>
    <property type="match status" value="1"/>
</dbReference>
<name>A0ABY6RMY7_9MYCO</name>
<proteinExistence type="predicted"/>
<evidence type="ECO:0000259" key="2">
    <source>
        <dbReference type="Pfam" id="PF07836"/>
    </source>
</evidence>
<dbReference type="PANTHER" id="PTHR46825:SF9">
    <property type="entry name" value="BETA-LACTAMASE-RELATED DOMAIN-CONTAINING PROTEIN"/>
    <property type="match status" value="1"/>
</dbReference>
<protein>
    <submittedName>
        <fullName evidence="3">4-hydroxy-2-oxovalerate aldolase</fullName>
        <ecNumber evidence="3">4.1.3.39</ecNumber>
    </submittedName>
</protein>
<evidence type="ECO:0000259" key="1">
    <source>
        <dbReference type="Pfam" id="PF00144"/>
    </source>
</evidence>
<evidence type="ECO:0000313" key="3">
    <source>
        <dbReference type="EMBL" id="VAZ97946.1"/>
    </source>
</evidence>
<sequence length="609" mass="64978">MPTMSLSDGCATAGPGMIESGARAGNAPVVALTGVLRKIGVKTGIEFFDIADAAEDVVHPAMPAECLLDRNALIMGYSGVYSSSLKYAVRQAEHYGVPASALLYRAGRRKLIGGKEDRLRTFLGSAVAGAAALALSSCSANRACRAFDELDTKITKGMKAYGIPGAAVGVWVGGQEYVKGYGVTNVDHPVPVDGDTVFRIGSTTKTFTGTTIMRLVDEGKVDLDAPGRRYLPEFAVAYPVVSATVTVRQLLSHTSGWMGDDIQDFGRGNDAVARYVAAMTRLPQLTAPRTVFAYNNAGLVVADRIIEVVTGSTYESAVQRLLLYPLQLGHTHYFSNQIVGLNVAAAHDVVDGKAVVDTGFWPFPHSCNPSGALISSVRDQLRYARFHLGDGTAPDGTRLLGAQSLAAMRSDPGAGGTLQVELTGMGVAWMLRPSAEGPVIVQHGGTWNGQRSGFFMVPERKFAMTLLTNSEGGSALTVDLFADDWALRRFAGVSNLPATPQHLSAGELAPYQGRYVAGLINESGRLGQAVIDMRVGNGQLDATMSSDDPGAESSRLGLAFYRPDYGLDLGPDNKPVGTRSNFVRDSDGNIAWFRTRGRLFQRRERDETN</sequence>
<accession>A0ABY6RMY7</accession>
<dbReference type="InterPro" id="IPR001466">
    <property type="entry name" value="Beta-lactam-related"/>
</dbReference>
<feature type="domain" description="DmpG-like communication" evidence="2">
    <location>
        <begin position="67"/>
        <end position="118"/>
    </location>
</feature>